<keyword evidence="2" id="KW-1185">Reference proteome</keyword>
<dbReference type="AlphaFoldDB" id="A0A016TPQ7"/>
<dbReference type="EMBL" id="JARK01001423">
    <property type="protein sequence ID" value="EYC04597.1"/>
    <property type="molecule type" value="Genomic_DNA"/>
</dbReference>
<evidence type="ECO:0000313" key="2">
    <source>
        <dbReference type="Proteomes" id="UP000024635"/>
    </source>
</evidence>
<accession>A0A016TPQ7</accession>
<evidence type="ECO:0000313" key="1">
    <source>
        <dbReference type="EMBL" id="EYC04597.1"/>
    </source>
</evidence>
<sequence>MHTGGGQDVCRNATAPHAYAPCIQVASSISTHSVTSTATSLQFVSSVSIHLSNPTSENVSISPQRCSYL</sequence>
<reference evidence="2" key="1">
    <citation type="journal article" date="2015" name="Nat. Genet.">
        <title>The genome and transcriptome of the zoonotic hookworm Ancylostoma ceylanicum identify infection-specific gene families.</title>
        <authorList>
            <person name="Schwarz E.M."/>
            <person name="Hu Y."/>
            <person name="Antoshechkin I."/>
            <person name="Miller M.M."/>
            <person name="Sternberg P.W."/>
            <person name="Aroian R.V."/>
        </authorList>
    </citation>
    <scope>NUCLEOTIDE SEQUENCE</scope>
    <source>
        <strain evidence="2">HY135</strain>
    </source>
</reference>
<proteinExistence type="predicted"/>
<comment type="caution">
    <text evidence="1">The sequence shown here is derived from an EMBL/GenBank/DDBJ whole genome shotgun (WGS) entry which is preliminary data.</text>
</comment>
<protein>
    <submittedName>
        <fullName evidence="1">Uncharacterized protein</fullName>
    </submittedName>
</protein>
<dbReference type="Proteomes" id="UP000024635">
    <property type="component" value="Unassembled WGS sequence"/>
</dbReference>
<gene>
    <name evidence="1" type="primary">Acey_s0087.g2104</name>
    <name evidence="1" type="ORF">Y032_0087g2104</name>
</gene>
<organism evidence="1 2">
    <name type="scientific">Ancylostoma ceylanicum</name>
    <dbReference type="NCBI Taxonomy" id="53326"/>
    <lineage>
        <taxon>Eukaryota</taxon>
        <taxon>Metazoa</taxon>
        <taxon>Ecdysozoa</taxon>
        <taxon>Nematoda</taxon>
        <taxon>Chromadorea</taxon>
        <taxon>Rhabditida</taxon>
        <taxon>Rhabditina</taxon>
        <taxon>Rhabditomorpha</taxon>
        <taxon>Strongyloidea</taxon>
        <taxon>Ancylostomatidae</taxon>
        <taxon>Ancylostomatinae</taxon>
        <taxon>Ancylostoma</taxon>
    </lineage>
</organism>
<name>A0A016TPQ7_9BILA</name>